<dbReference type="Pfam" id="PF07811">
    <property type="entry name" value="TadE"/>
    <property type="match status" value="1"/>
</dbReference>
<feature type="transmembrane region" description="Helical" evidence="1">
    <location>
        <begin position="31"/>
        <end position="53"/>
    </location>
</feature>
<dbReference type="EMBL" id="RZNJ01000004">
    <property type="protein sequence ID" value="RUT30226.1"/>
    <property type="molecule type" value="Genomic_DNA"/>
</dbReference>
<evidence type="ECO:0000313" key="3">
    <source>
        <dbReference type="EMBL" id="RUT30226.1"/>
    </source>
</evidence>
<keyword evidence="1" id="KW-0472">Membrane</keyword>
<dbReference type="Proteomes" id="UP000281547">
    <property type="component" value="Unassembled WGS sequence"/>
</dbReference>
<sequence>MRPRRGRGRRQWRQGEARPMISRRRFLRDEAGVSAIEFALIAPVLCLIFVATLDLGGALYTRFELNEAVSASAAYALVQGESVTATDVGDYATAVAAVAANSRGTGWANVTVTVNNGATRTVAGGNPAASGSTATADNCYCPRADGTINWTSTVACATQCTGTNLVSGKFVEIEARRSYQPIFAGYGIVDGGEIPVSAVVQVQ</sequence>
<protein>
    <submittedName>
        <fullName evidence="3">Pilus assembly protein</fullName>
    </submittedName>
</protein>
<gene>
    <name evidence="3" type="ORF">EMQ25_12995</name>
</gene>
<dbReference type="InterPro" id="IPR012495">
    <property type="entry name" value="TadE-like_dom"/>
</dbReference>
<accession>A0A433X829</accession>
<comment type="caution">
    <text evidence="3">The sequence shown here is derived from an EMBL/GenBank/DDBJ whole genome shotgun (WGS) entry which is preliminary data.</text>
</comment>
<keyword evidence="1" id="KW-0812">Transmembrane</keyword>
<reference evidence="3 4" key="1">
    <citation type="journal article" date="2016" name="Int. J. Syst. Evol. Microbiol.">
        <title>Arsenicitalea aurantiaca gen. nov., sp. nov., a new member of the family Hyphomicrobiaceae, isolated from high-arsenic sediment.</title>
        <authorList>
            <person name="Mu Y."/>
            <person name="Zhou L."/>
            <person name="Zeng X.C."/>
            <person name="Liu L."/>
            <person name="Pan Y."/>
            <person name="Chen X."/>
            <person name="Wang J."/>
            <person name="Li S."/>
            <person name="Li W.J."/>
            <person name="Wang Y."/>
        </authorList>
    </citation>
    <scope>NUCLEOTIDE SEQUENCE [LARGE SCALE GENOMIC DNA]</scope>
    <source>
        <strain evidence="3 4">42-50</strain>
    </source>
</reference>
<evidence type="ECO:0000259" key="2">
    <source>
        <dbReference type="Pfam" id="PF07811"/>
    </source>
</evidence>
<proteinExistence type="predicted"/>
<keyword evidence="4" id="KW-1185">Reference proteome</keyword>
<name>A0A433X829_9HYPH</name>
<feature type="domain" description="TadE-like" evidence="2">
    <location>
        <begin position="32"/>
        <end position="73"/>
    </location>
</feature>
<evidence type="ECO:0000313" key="4">
    <source>
        <dbReference type="Proteomes" id="UP000281547"/>
    </source>
</evidence>
<evidence type="ECO:0000256" key="1">
    <source>
        <dbReference type="SAM" id="Phobius"/>
    </source>
</evidence>
<dbReference type="AlphaFoldDB" id="A0A433X829"/>
<keyword evidence="1" id="KW-1133">Transmembrane helix</keyword>
<organism evidence="3 4">
    <name type="scientific">Arsenicitalea aurantiaca</name>
    <dbReference type="NCBI Taxonomy" id="1783274"/>
    <lineage>
        <taxon>Bacteria</taxon>
        <taxon>Pseudomonadati</taxon>
        <taxon>Pseudomonadota</taxon>
        <taxon>Alphaproteobacteria</taxon>
        <taxon>Hyphomicrobiales</taxon>
        <taxon>Devosiaceae</taxon>
        <taxon>Arsenicitalea</taxon>
    </lineage>
</organism>